<dbReference type="InterPro" id="IPR004556">
    <property type="entry name" value="HemK-like"/>
</dbReference>
<dbReference type="Gene3D" id="3.40.50.150">
    <property type="entry name" value="Vaccinia Virus protein VP39"/>
    <property type="match status" value="1"/>
</dbReference>
<feature type="binding site" evidence="5">
    <location>
        <position position="142"/>
    </location>
    <ligand>
        <name>S-adenosyl-L-methionine</name>
        <dbReference type="ChEBI" id="CHEBI:59789"/>
    </ligand>
</feature>
<evidence type="ECO:0000313" key="8">
    <source>
        <dbReference type="Proteomes" id="UP001501302"/>
    </source>
</evidence>
<dbReference type="PANTHER" id="PTHR18895">
    <property type="entry name" value="HEMK METHYLTRANSFERASE"/>
    <property type="match status" value="1"/>
</dbReference>
<dbReference type="Proteomes" id="UP001501302">
    <property type="component" value="Unassembled WGS sequence"/>
</dbReference>
<protein>
    <recommendedName>
        <fullName evidence="5">Release factor glutamine methyltransferase</fullName>
        <shortName evidence="5">RF MTase</shortName>
        <ecNumber evidence="5">2.1.1.297</ecNumber>
    </recommendedName>
    <alternativeName>
        <fullName evidence="5">N5-glutamine methyltransferase PrmC</fullName>
    </alternativeName>
    <alternativeName>
        <fullName evidence="5">Protein-(glutamine-N5) MTase PrmC</fullName>
    </alternativeName>
    <alternativeName>
        <fullName evidence="5">Protein-glutamine N-methyltransferase PrmC</fullName>
    </alternativeName>
</protein>
<evidence type="ECO:0000256" key="1">
    <source>
        <dbReference type="ARBA" id="ARBA00022603"/>
    </source>
</evidence>
<dbReference type="Gene3D" id="1.10.8.10">
    <property type="entry name" value="DNA helicase RuvA subunit, C-terminal domain"/>
    <property type="match status" value="1"/>
</dbReference>
<dbReference type="InterPro" id="IPR029063">
    <property type="entry name" value="SAM-dependent_MTases_sf"/>
</dbReference>
<dbReference type="Pfam" id="PF05175">
    <property type="entry name" value="MTS"/>
    <property type="match status" value="1"/>
</dbReference>
<dbReference type="GO" id="GO:0008168">
    <property type="term" value="F:methyltransferase activity"/>
    <property type="evidence" value="ECO:0007669"/>
    <property type="project" value="UniProtKB-KW"/>
</dbReference>
<comment type="function">
    <text evidence="5">Methylates the class 1 translation termination release factors RF1/PrfA and RF2/PrfB on the glutamine residue of the universally conserved GGQ motif.</text>
</comment>
<dbReference type="InterPro" id="IPR002052">
    <property type="entry name" value="DNA_methylase_N6_adenine_CS"/>
</dbReference>
<dbReference type="GO" id="GO:0032259">
    <property type="term" value="P:methylation"/>
    <property type="evidence" value="ECO:0007669"/>
    <property type="project" value="UniProtKB-KW"/>
</dbReference>
<gene>
    <name evidence="5 7" type="primary">prmC</name>
    <name evidence="7" type="ORF">GCM10023314_02150</name>
</gene>
<comment type="catalytic activity">
    <reaction evidence="4 5">
        <text>L-glutaminyl-[peptide chain release factor] + S-adenosyl-L-methionine = N(5)-methyl-L-glutaminyl-[peptide chain release factor] + S-adenosyl-L-homocysteine + H(+)</text>
        <dbReference type="Rhea" id="RHEA:42896"/>
        <dbReference type="Rhea" id="RHEA-COMP:10271"/>
        <dbReference type="Rhea" id="RHEA-COMP:10272"/>
        <dbReference type="ChEBI" id="CHEBI:15378"/>
        <dbReference type="ChEBI" id="CHEBI:30011"/>
        <dbReference type="ChEBI" id="CHEBI:57856"/>
        <dbReference type="ChEBI" id="CHEBI:59789"/>
        <dbReference type="ChEBI" id="CHEBI:61891"/>
        <dbReference type="EC" id="2.1.1.297"/>
    </reaction>
</comment>
<evidence type="ECO:0000256" key="2">
    <source>
        <dbReference type="ARBA" id="ARBA00022679"/>
    </source>
</evidence>
<feature type="domain" description="Methyltransferase small" evidence="6">
    <location>
        <begin position="104"/>
        <end position="199"/>
    </location>
</feature>
<evidence type="ECO:0000256" key="4">
    <source>
        <dbReference type="ARBA" id="ARBA00048391"/>
    </source>
</evidence>
<dbReference type="PRINTS" id="PR00507">
    <property type="entry name" value="N12N6MTFRASE"/>
</dbReference>
<keyword evidence="8" id="KW-1185">Reference proteome</keyword>
<dbReference type="NCBIfam" id="TIGR03534">
    <property type="entry name" value="RF_mod_PrmC"/>
    <property type="match status" value="1"/>
</dbReference>
<comment type="caution">
    <text evidence="5">Lacks conserved residue(s) required for the propagation of feature annotation.</text>
</comment>
<dbReference type="InterPro" id="IPR007848">
    <property type="entry name" value="Small_mtfrase_dom"/>
</dbReference>
<comment type="caution">
    <text evidence="7">The sequence shown here is derived from an EMBL/GenBank/DDBJ whole genome shotgun (WGS) entry which is preliminary data.</text>
</comment>
<dbReference type="InterPro" id="IPR019874">
    <property type="entry name" value="RF_methyltr_PrmC"/>
</dbReference>
<dbReference type="NCBIfam" id="TIGR00536">
    <property type="entry name" value="hemK_fam"/>
    <property type="match status" value="1"/>
</dbReference>
<evidence type="ECO:0000313" key="7">
    <source>
        <dbReference type="EMBL" id="GAA4933285.1"/>
    </source>
</evidence>
<feature type="binding site" evidence="5">
    <location>
        <begin position="190"/>
        <end position="193"/>
    </location>
    <ligand>
        <name>substrate</name>
    </ligand>
</feature>
<evidence type="ECO:0000259" key="6">
    <source>
        <dbReference type="Pfam" id="PF05175"/>
    </source>
</evidence>
<name>A0ABP9G9B9_9FLAO</name>
<reference evidence="8" key="1">
    <citation type="journal article" date="2019" name="Int. J. Syst. Evol. Microbiol.">
        <title>The Global Catalogue of Microorganisms (GCM) 10K type strain sequencing project: providing services to taxonomists for standard genome sequencing and annotation.</title>
        <authorList>
            <consortium name="The Broad Institute Genomics Platform"/>
            <consortium name="The Broad Institute Genome Sequencing Center for Infectious Disease"/>
            <person name="Wu L."/>
            <person name="Ma J."/>
        </authorList>
    </citation>
    <scope>NUCLEOTIDE SEQUENCE [LARGE SCALE GENOMIC DNA]</scope>
    <source>
        <strain evidence="8">JCM 18285</strain>
    </source>
</reference>
<organism evidence="7 8">
    <name type="scientific">Algibacter agarivorans</name>
    <dbReference type="NCBI Taxonomy" id="1109741"/>
    <lineage>
        <taxon>Bacteria</taxon>
        <taxon>Pseudomonadati</taxon>
        <taxon>Bacteroidota</taxon>
        <taxon>Flavobacteriia</taxon>
        <taxon>Flavobacteriales</taxon>
        <taxon>Flavobacteriaceae</taxon>
        <taxon>Algibacter</taxon>
    </lineage>
</organism>
<dbReference type="EC" id="2.1.1.297" evidence="5"/>
<evidence type="ECO:0000256" key="3">
    <source>
        <dbReference type="ARBA" id="ARBA00022691"/>
    </source>
</evidence>
<dbReference type="PROSITE" id="PS00092">
    <property type="entry name" value="N6_MTASE"/>
    <property type="match status" value="1"/>
</dbReference>
<dbReference type="RefSeq" id="WP_345189628.1">
    <property type="nucleotide sequence ID" value="NZ_BAABJJ010000002.1"/>
</dbReference>
<feature type="binding site" evidence="5">
    <location>
        <position position="190"/>
    </location>
    <ligand>
        <name>S-adenosyl-L-methionine</name>
        <dbReference type="ChEBI" id="CHEBI:59789"/>
    </ligand>
</feature>
<dbReference type="InterPro" id="IPR050320">
    <property type="entry name" value="N5-glutamine_MTase"/>
</dbReference>
<keyword evidence="1 5" id="KW-0489">Methyltransferase</keyword>
<dbReference type="SUPFAM" id="SSF53335">
    <property type="entry name" value="S-adenosyl-L-methionine-dependent methyltransferases"/>
    <property type="match status" value="1"/>
</dbReference>
<comment type="similarity">
    <text evidence="5">Belongs to the protein N5-glutamine methyltransferase family. PrmC subfamily.</text>
</comment>
<dbReference type="HAMAP" id="MF_02126">
    <property type="entry name" value="RF_methyltr_PrmC"/>
    <property type="match status" value="1"/>
</dbReference>
<dbReference type="EMBL" id="BAABJJ010000002">
    <property type="protein sequence ID" value="GAA4933285.1"/>
    <property type="molecule type" value="Genomic_DNA"/>
</dbReference>
<evidence type="ECO:0000256" key="5">
    <source>
        <dbReference type="HAMAP-Rule" id="MF_02126"/>
    </source>
</evidence>
<keyword evidence="3 5" id="KW-0949">S-adenosyl-L-methionine</keyword>
<proteinExistence type="inferred from homology"/>
<feature type="binding site" evidence="5">
    <location>
        <begin position="119"/>
        <end position="123"/>
    </location>
    <ligand>
        <name>S-adenosyl-L-methionine</name>
        <dbReference type="ChEBI" id="CHEBI:59789"/>
    </ligand>
</feature>
<accession>A0ABP9G9B9</accession>
<dbReference type="PANTHER" id="PTHR18895:SF74">
    <property type="entry name" value="MTRF1L RELEASE FACTOR GLUTAMINE METHYLTRANSFERASE"/>
    <property type="match status" value="1"/>
</dbReference>
<sequence>MKLKDIQNTYHQELDSIYGEEEVNSFFFMLIESFYGVSRIQLAMDSDYAIDDSKEIMDALELLKQQKPIQYIIGETEFNGLPFKVNGHVLIPRPETEELVEWVLKKVDHNKPITILDIGTGSGCIAISLAKNLPNAKVFALDVSAKALKTAKENADLNDVNVEFVEADILTVGHAELVSVSHKFDIIVSNPPYVREKEKRFMKPNVLENEPHLALFVKDENPLLFYEAITQFASSNLSMGGQLFFEINEYLGHDMVDLLNDNNFKNIELKQDIFKKDRMIKGEKINEF</sequence>
<dbReference type="CDD" id="cd02440">
    <property type="entry name" value="AdoMet_MTases"/>
    <property type="match status" value="1"/>
</dbReference>
<keyword evidence="2 5" id="KW-0808">Transferase</keyword>